<evidence type="ECO:0000256" key="6">
    <source>
        <dbReference type="ARBA" id="ARBA00023242"/>
    </source>
</evidence>
<accession>G3B9A7</accession>
<dbReference type="GO" id="GO:0005819">
    <property type="term" value="C:spindle"/>
    <property type="evidence" value="ECO:0007669"/>
    <property type="project" value="UniProtKB-SubCell"/>
</dbReference>
<keyword evidence="6" id="KW-0539">Nucleus</keyword>
<comment type="similarity">
    <text evidence="3">Belongs to the INCENP family.</text>
</comment>
<reference evidence="9 10" key="1">
    <citation type="journal article" date="2011" name="Proc. Natl. Acad. Sci. U.S.A.">
        <title>Comparative genomics of xylose-fermenting fungi for enhanced biofuel production.</title>
        <authorList>
            <person name="Wohlbach D.J."/>
            <person name="Kuo A."/>
            <person name="Sato T.K."/>
            <person name="Potts K.M."/>
            <person name="Salamov A.A."/>
            <person name="LaButti K.M."/>
            <person name="Sun H."/>
            <person name="Clum A."/>
            <person name="Pangilinan J.L."/>
            <person name="Lindquist E.A."/>
            <person name="Lucas S."/>
            <person name="Lapidus A."/>
            <person name="Jin M."/>
            <person name="Gunawan C."/>
            <person name="Balan V."/>
            <person name="Dale B.E."/>
            <person name="Jeffries T.W."/>
            <person name="Zinkel R."/>
            <person name="Barry K.W."/>
            <person name="Grigoriev I.V."/>
            <person name="Gasch A.P."/>
        </authorList>
    </citation>
    <scope>NUCLEOTIDE SEQUENCE [LARGE SCALE GENOMIC DNA]</scope>
    <source>
        <strain evidence="10">ATCC 10573 / BCRC 21748 / CBS 615 / JCM 9827 / NBRC 10315 / NRRL Y-1498 / VKM Y-70</strain>
    </source>
</reference>
<sequence length="697" mass="76348">MSTNFWPLRVIHRQESDSVPGSSRWIAGILRDCDREALDDLNSVNRQYVSGCEDIADFMSKALSENQVDSLIESFDHRNSIISEKLLKSPVKLIQSLEPVKQETLNSSPLKPYNETTLIRSEIRPQSSHQSDQIIIASSSPTRSSVNRVSLIFSRQSQITAPTTTISIPAKDRASLLVSDDKNSNPGSDDSLHRIQMSIRRKTDANAEKPPNVALHSSSMLKTPNPRLPVKTPIKTPAFVPLPKREPLNIESSASKVNRKSIATLSREKRQPVSKPNSNSVSAVNFASKSVDNVSPMRRKRFPSFVEMAPTTTSPVTKKADKRRNLFESEMGLLNIMPNSPKLHIRDTAEAKHPLVNNTPSIGLSKPQVSVSPYRVSATPDADVHRSKVDLLKISGAPKLSTPAALRTPFNPEMSTTNSSTPSPTKLEGSIAKPTGGAVDVSGSAKAQHPRFMSPTGASIAKSIKTSKATDPRKSKFMTTTLGPNTRLSRHTPKSKQSPVKQSIIPEVPKLSENPKMSLDSRRIPLLQKKSLVLPRSDMTSKTKQKLVISMKHGKTAPHSNRPSSLSARASSTSTALKHRVDTAPVLTTIQKRRQLRGNAVALPDAARPQIIRSKESDMEKAPAVSPKLPDKLKAIHHDPSSPVLPHIGSDDSSGLVLKPWAEMPVLRGLVKDSKEMNPYDIFGSLQPFNADDVFQK</sequence>
<organism evidence="10">
    <name type="scientific">Candida tenuis (strain ATCC 10573 / BCRC 21748 / CBS 615 / JCM 9827 / NBRC 10315 / NRRL Y-1498 / VKM Y-70)</name>
    <name type="common">Yeast</name>
    <name type="synonym">Yamadazyma tenuis</name>
    <dbReference type="NCBI Taxonomy" id="590646"/>
    <lineage>
        <taxon>Eukaryota</taxon>
        <taxon>Fungi</taxon>
        <taxon>Dikarya</taxon>
        <taxon>Ascomycota</taxon>
        <taxon>Saccharomycotina</taxon>
        <taxon>Pichiomycetes</taxon>
        <taxon>Debaryomycetaceae</taxon>
        <taxon>Yamadazyma</taxon>
    </lineage>
</organism>
<keyword evidence="10" id="KW-1185">Reference proteome</keyword>
<protein>
    <recommendedName>
        <fullName evidence="8">Inner centromere protein ARK-binding domain-containing protein</fullName>
    </recommendedName>
</protein>
<feature type="domain" description="Inner centromere protein ARK-binding" evidence="8">
    <location>
        <begin position="651"/>
        <end position="695"/>
    </location>
</feature>
<evidence type="ECO:0000256" key="3">
    <source>
        <dbReference type="ARBA" id="ARBA00010042"/>
    </source>
</evidence>
<dbReference type="GO" id="GO:0005634">
    <property type="term" value="C:nucleus"/>
    <property type="evidence" value="ECO:0007669"/>
    <property type="project" value="UniProtKB-SubCell"/>
</dbReference>
<gene>
    <name evidence="9" type="ORF">CANTEDRAFT_94731</name>
</gene>
<keyword evidence="4" id="KW-0963">Cytoplasm</keyword>
<feature type="compositionally biased region" description="Polar residues" evidence="7">
    <location>
        <begin position="477"/>
        <end position="487"/>
    </location>
</feature>
<dbReference type="KEGG" id="cten:18250431"/>
<dbReference type="OrthoDB" id="6123at2759"/>
<dbReference type="Proteomes" id="UP000000707">
    <property type="component" value="Unassembled WGS sequence"/>
</dbReference>
<proteinExistence type="inferred from homology"/>
<name>G3B9A7_CANTC</name>
<evidence type="ECO:0000313" key="9">
    <source>
        <dbReference type="EMBL" id="EGV61852.1"/>
    </source>
</evidence>
<evidence type="ECO:0000256" key="4">
    <source>
        <dbReference type="ARBA" id="ARBA00022490"/>
    </source>
</evidence>
<evidence type="ECO:0000256" key="7">
    <source>
        <dbReference type="SAM" id="MobiDB-lite"/>
    </source>
</evidence>
<evidence type="ECO:0000313" key="10">
    <source>
        <dbReference type="Proteomes" id="UP000000707"/>
    </source>
</evidence>
<feature type="region of interest" description="Disordered" evidence="7">
    <location>
        <begin position="551"/>
        <end position="577"/>
    </location>
</feature>
<feature type="compositionally biased region" description="Low complexity" evidence="7">
    <location>
        <begin position="564"/>
        <end position="576"/>
    </location>
</feature>
<dbReference type="InterPro" id="IPR005635">
    <property type="entry name" value="Inner_centromere_prot_ARK-bd"/>
</dbReference>
<feature type="compositionally biased region" description="Polar residues" evidence="7">
    <location>
        <begin position="250"/>
        <end position="264"/>
    </location>
</feature>
<evidence type="ECO:0000259" key="8">
    <source>
        <dbReference type="Pfam" id="PF03941"/>
    </source>
</evidence>
<dbReference type="HOGENOM" id="CLU_395324_0_0_1"/>
<keyword evidence="5" id="KW-0206">Cytoskeleton</keyword>
<dbReference type="RefSeq" id="XP_006688022.1">
    <property type="nucleotide sequence ID" value="XM_006687959.1"/>
</dbReference>
<dbReference type="EMBL" id="GL996527">
    <property type="protein sequence ID" value="EGV61852.1"/>
    <property type="molecule type" value="Genomic_DNA"/>
</dbReference>
<dbReference type="Pfam" id="PF03941">
    <property type="entry name" value="INCENP_ARK-bind"/>
    <property type="match status" value="1"/>
</dbReference>
<feature type="region of interest" description="Disordered" evidence="7">
    <location>
        <begin position="201"/>
        <end position="281"/>
    </location>
</feature>
<evidence type="ECO:0000256" key="1">
    <source>
        <dbReference type="ARBA" id="ARBA00004123"/>
    </source>
</evidence>
<comment type="subcellular location">
    <subcellularLocation>
        <location evidence="2">Cytoplasm</location>
        <location evidence="2">Cytoskeleton</location>
        <location evidence="2">Spindle</location>
    </subcellularLocation>
    <subcellularLocation>
        <location evidence="1">Nucleus</location>
    </subcellularLocation>
</comment>
<dbReference type="GeneID" id="18250431"/>
<feature type="compositionally biased region" description="Low complexity" evidence="7">
    <location>
        <begin position="415"/>
        <end position="425"/>
    </location>
</feature>
<dbReference type="eggNOG" id="ENOG502RQ24">
    <property type="taxonomic scope" value="Eukaryota"/>
</dbReference>
<evidence type="ECO:0000256" key="5">
    <source>
        <dbReference type="ARBA" id="ARBA00023212"/>
    </source>
</evidence>
<feature type="region of interest" description="Disordered" evidence="7">
    <location>
        <begin position="403"/>
        <end position="501"/>
    </location>
</feature>
<evidence type="ECO:0000256" key="2">
    <source>
        <dbReference type="ARBA" id="ARBA00004186"/>
    </source>
</evidence>
<dbReference type="STRING" id="590646.G3B9A7"/>
<dbReference type="AlphaFoldDB" id="G3B9A7"/>